<organism evidence="11 12">
    <name type="scientific">Phycomyces blakesleeanus (strain ATCC 8743b / DSM 1359 / FGSC 10004 / NBRC 33097 / NRRL 1555)</name>
    <dbReference type="NCBI Taxonomy" id="763407"/>
    <lineage>
        <taxon>Eukaryota</taxon>
        <taxon>Fungi</taxon>
        <taxon>Fungi incertae sedis</taxon>
        <taxon>Mucoromycota</taxon>
        <taxon>Mucoromycotina</taxon>
        <taxon>Mucoromycetes</taxon>
        <taxon>Mucorales</taxon>
        <taxon>Phycomycetaceae</taxon>
        <taxon>Phycomyces</taxon>
    </lineage>
</organism>
<keyword evidence="4" id="KW-0132">Cell division</keyword>
<evidence type="ECO:0000256" key="10">
    <source>
        <dbReference type="SAM" id="Coils"/>
    </source>
</evidence>
<dbReference type="GO" id="GO:0005829">
    <property type="term" value="C:cytosol"/>
    <property type="evidence" value="ECO:0007669"/>
    <property type="project" value="TreeGrafter"/>
</dbReference>
<dbReference type="Pfam" id="PF25762">
    <property type="entry name" value="HAUS1"/>
    <property type="match status" value="1"/>
</dbReference>
<accession>A0A163B6G5</accession>
<dbReference type="PANTHER" id="PTHR31570">
    <property type="entry name" value="HAUS AUGMIN-LIKE COMPLEX SUBUNIT 1"/>
    <property type="match status" value="1"/>
</dbReference>
<protein>
    <submittedName>
        <fullName evidence="11">Uncharacterized protein</fullName>
    </submittedName>
</protein>
<dbReference type="PANTHER" id="PTHR31570:SF1">
    <property type="entry name" value="HAUS AUGMIN-LIKE COMPLEX SUBUNIT 1"/>
    <property type="match status" value="1"/>
</dbReference>
<dbReference type="OrthoDB" id="5372507at2759"/>
<evidence type="ECO:0000256" key="8">
    <source>
        <dbReference type="ARBA" id="ARBA00023212"/>
    </source>
</evidence>
<dbReference type="EMBL" id="KV440973">
    <property type="protein sequence ID" value="OAD78551.1"/>
    <property type="molecule type" value="Genomic_DNA"/>
</dbReference>
<dbReference type="RefSeq" id="XP_018296591.1">
    <property type="nucleotide sequence ID" value="XM_018430435.1"/>
</dbReference>
<evidence type="ECO:0000313" key="11">
    <source>
        <dbReference type="EMBL" id="OAD78551.1"/>
    </source>
</evidence>
<dbReference type="GO" id="GO:0051301">
    <property type="term" value="P:cell division"/>
    <property type="evidence" value="ECO:0007669"/>
    <property type="project" value="UniProtKB-KW"/>
</dbReference>
<evidence type="ECO:0000256" key="6">
    <source>
        <dbReference type="ARBA" id="ARBA00022776"/>
    </source>
</evidence>
<dbReference type="InParanoid" id="A0A163B6G5"/>
<evidence type="ECO:0000313" key="12">
    <source>
        <dbReference type="Proteomes" id="UP000077315"/>
    </source>
</evidence>
<keyword evidence="7 10" id="KW-0175">Coiled coil</keyword>
<reference evidence="12" key="1">
    <citation type="submission" date="2015-06" db="EMBL/GenBank/DDBJ databases">
        <title>Expansion of signal transduction pathways in fungi by whole-genome duplication.</title>
        <authorList>
            <consortium name="DOE Joint Genome Institute"/>
            <person name="Corrochano L.M."/>
            <person name="Kuo A."/>
            <person name="Marcet-Houben M."/>
            <person name="Polaino S."/>
            <person name="Salamov A."/>
            <person name="Villalobos J.M."/>
            <person name="Alvarez M.I."/>
            <person name="Avalos J."/>
            <person name="Benito E.P."/>
            <person name="Benoit I."/>
            <person name="Burger G."/>
            <person name="Camino L.P."/>
            <person name="Canovas D."/>
            <person name="Cerda-Olmedo E."/>
            <person name="Cheng J.-F."/>
            <person name="Dominguez A."/>
            <person name="Elias M."/>
            <person name="Eslava A.P."/>
            <person name="Glaser F."/>
            <person name="Grimwood J."/>
            <person name="Gutierrez G."/>
            <person name="Heitman J."/>
            <person name="Henrissat B."/>
            <person name="Iturriaga E.A."/>
            <person name="Lang B.F."/>
            <person name="Lavin J.L."/>
            <person name="Lee S."/>
            <person name="Li W."/>
            <person name="Lindquist E."/>
            <person name="Lopez-Garcia S."/>
            <person name="Luque E.M."/>
            <person name="Marcos A.T."/>
            <person name="Martin J."/>
            <person name="McCluskey K."/>
            <person name="Medina H.R."/>
            <person name="Miralles-Duran A."/>
            <person name="Miyazaki A."/>
            <person name="Munoz-Torres E."/>
            <person name="Oguiza J.A."/>
            <person name="Ohm R."/>
            <person name="Olmedo M."/>
            <person name="Orejas M."/>
            <person name="Ortiz-Castellanos L."/>
            <person name="Pisabarro A.G."/>
            <person name="Rodriguez-Romero J."/>
            <person name="Ruiz-Herrera J."/>
            <person name="Ruiz-Vazquez R."/>
            <person name="Sanz C."/>
            <person name="Schackwitz W."/>
            <person name="Schmutz J."/>
            <person name="Shahriari M."/>
            <person name="Shelest E."/>
            <person name="Silva-Franco F."/>
            <person name="Soanes D."/>
            <person name="Syed K."/>
            <person name="Tagua V.G."/>
            <person name="Talbot N.J."/>
            <person name="Thon M."/>
            <person name="De vries R.P."/>
            <person name="Wiebenga A."/>
            <person name="Yadav J.S."/>
            <person name="Braun E.L."/>
            <person name="Baker S."/>
            <person name="Garre V."/>
            <person name="Horwitz B."/>
            <person name="Torres-Martinez S."/>
            <person name="Idnurm A."/>
            <person name="Herrera-Estrella A."/>
            <person name="Gabaldon T."/>
            <person name="Grigoriev I.V."/>
        </authorList>
    </citation>
    <scope>NUCLEOTIDE SEQUENCE [LARGE SCALE GENOMIC DNA]</scope>
    <source>
        <strain evidence="12">NRRL 1555(-)</strain>
    </source>
</reference>
<dbReference type="GeneID" id="28991341"/>
<dbReference type="GO" id="GO:0005819">
    <property type="term" value="C:spindle"/>
    <property type="evidence" value="ECO:0007669"/>
    <property type="project" value="UniProtKB-SubCell"/>
</dbReference>
<dbReference type="STRING" id="763407.A0A163B6G5"/>
<dbReference type="InterPro" id="IPR026243">
    <property type="entry name" value="HAUS1"/>
</dbReference>
<keyword evidence="3" id="KW-0963">Cytoplasm</keyword>
<dbReference type="GO" id="GO:0005874">
    <property type="term" value="C:microtubule"/>
    <property type="evidence" value="ECO:0007669"/>
    <property type="project" value="UniProtKB-KW"/>
</dbReference>
<evidence type="ECO:0000256" key="3">
    <source>
        <dbReference type="ARBA" id="ARBA00022490"/>
    </source>
</evidence>
<evidence type="ECO:0000256" key="5">
    <source>
        <dbReference type="ARBA" id="ARBA00022701"/>
    </source>
</evidence>
<keyword evidence="8" id="KW-0206">Cytoskeleton</keyword>
<dbReference type="VEuPathDB" id="FungiDB:PHYBLDRAFT_140621"/>
<keyword evidence="12" id="KW-1185">Reference proteome</keyword>
<evidence type="ECO:0000256" key="9">
    <source>
        <dbReference type="ARBA" id="ARBA00023306"/>
    </source>
</evidence>
<keyword evidence="6" id="KW-0498">Mitosis</keyword>
<gene>
    <name evidence="11" type="ORF">PHYBLDRAFT_140621</name>
</gene>
<keyword evidence="9" id="KW-0131">Cell cycle</keyword>
<sequence>MSRRESNDSFTESHSTSSHKSYNIEEWKQIDTWLRHLYPHRIPLFDRTPETFNALLKLQKQNESADNIVHVLLNAQREIQKDNRIRFQNERQILNDLELFINKTSLSRSYSALTTLSSLATILGVDKCHLSSFQTAFANLTIESMESEIEEQLLEESEYALRERIAKLKTKKEHLQNTLEFMREAKQETEDELKETWKSTNMEKKKEIKQQLDLLKQKQKEYDDTKVEQHGLRLNAMKRLVHDTSVIRSELADRQEYLERYKDLPPDMVMASFKTQEAEERLYELRQERERLLADIADSVQ</sequence>
<keyword evidence="5" id="KW-0493">Microtubule</keyword>
<proteinExistence type="inferred from homology"/>
<evidence type="ECO:0000256" key="4">
    <source>
        <dbReference type="ARBA" id="ARBA00022618"/>
    </source>
</evidence>
<comment type="subcellular location">
    <subcellularLocation>
        <location evidence="1">Cytoplasm</location>
        <location evidence="1">Cytoskeleton</location>
        <location evidence="1">Spindle</location>
    </subcellularLocation>
</comment>
<evidence type="ECO:0000256" key="1">
    <source>
        <dbReference type="ARBA" id="ARBA00004186"/>
    </source>
</evidence>
<comment type="similarity">
    <text evidence="2">Belongs to the HAUS1 family.</text>
</comment>
<evidence type="ECO:0000256" key="7">
    <source>
        <dbReference type="ARBA" id="ARBA00023054"/>
    </source>
</evidence>
<dbReference type="AlphaFoldDB" id="A0A163B6G5"/>
<dbReference type="GO" id="GO:0070652">
    <property type="term" value="C:HAUS complex"/>
    <property type="evidence" value="ECO:0007669"/>
    <property type="project" value="InterPro"/>
</dbReference>
<evidence type="ECO:0000256" key="2">
    <source>
        <dbReference type="ARBA" id="ARBA00005479"/>
    </source>
</evidence>
<dbReference type="GO" id="GO:0051225">
    <property type="term" value="P:spindle assembly"/>
    <property type="evidence" value="ECO:0007669"/>
    <property type="project" value="InterPro"/>
</dbReference>
<feature type="coiled-coil region" evidence="10">
    <location>
        <begin position="165"/>
        <end position="228"/>
    </location>
</feature>
<name>A0A163B6G5_PHYB8</name>
<dbReference type="Proteomes" id="UP000077315">
    <property type="component" value="Unassembled WGS sequence"/>
</dbReference>